<dbReference type="NCBIfam" id="TIGR02669">
    <property type="entry name" value="SpoIID_LytB"/>
    <property type="match status" value="1"/>
</dbReference>
<dbReference type="PANTHER" id="PTHR30032:SF4">
    <property type="entry name" value="AMIDASE ENHANCER"/>
    <property type="match status" value="1"/>
</dbReference>
<evidence type="ECO:0000313" key="2">
    <source>
        <dbReference type="EMBL" id="OXM15083.1"/>
    </source>
</evidence>
<sequence length="284" mass="31476">MTVRVYLTAEKRVEKVPMELYVRGVIAGEMPVSFEPEALKAQAIAARTYLVKRLASGDRSGMPVKNADVTDTTAHQVYVPLDKLLDRWSGKDREANLAKLNAAVQETRGQIITYEGKPIEALFFSTSNGYTENSEDYWGANLPYLRSVASPWDKKISPEFKETTTMSLAAFYKKLGISGKTAPRSLRVLDTTDGRRIREMTAGSKVFTGRQMREKLGLASTQFTWKIAGKEIEITTYGYGHGVGMSQWGADGMAQSGSTAYQILSHYYTGTEVIRTASLPKELS</sequence>
<dbReference type="GO" id="GO:0030435">
    <property type="term" value="P:sporulation resulting in formation of a cellular spore"/>
    <property type="evidence" value="ECO:0007669"/>
    <property type="project" value="InterPro"/>
</dbReference>
<evidence type="ECO:0000259" key="1">
    <source>
        <dbReference type="Pfam" id="PF08486"/>
    </source>
</evidence>
<proteinExistence type="predicted"/>
<dbReference type="Pfam" id="PF08486">
    <property type="entry name" value="SpoIID"/>
    <property type="match status" value="1"/>
</dbReference>
<keyword evidence="3" id="KW-1185">Reference proteome</keyword>
<dbReference type="OrthoDB" id="9794671at2"/>
<organism evidence="2 3">
    <name type="scientific">Paenibacillus herberti</name>
    <dbReference type="NCBI Taxonomy" id="1619309"/>
    <lineage>
        <taxon>Bacteria</taxon>
        <taxon>Bacillati</taxon>
        <taxon>Bacillota</taxon>
        <taxon>Bacilli</taxon>
        <taxon>Bacillales</taxon>
        <taxon>Paenibacillaceae</taxon>
        <taxon>Paenibacillus</taxon>
    </lineage>
</organism>
<dbReference type="InterPro" id="IPR014225">
    <property type="entry name" value="Spore_II_D_firmicutes"/>
</dbReference>
<evidence type="ECO:0000313" key="3">
    <source>
        <dbReference type="Proteomes" id="UP000215145"/>
    </source>
</evidence>
<gene>
    <name evidence="2" type="primary">spoIID</name>
    <name evidence="2" type="ORF">CGZ75_14400</name>
</gene>
<feature type="domain" description="Sporulation stage II protein D amidase enhancer LytB N-terminal" evidence="1">
    <location>
        <begin position="10"/>
        <end position="114"/>
    </location>
</feature>
<comment type="caution">
    <text evidence="2">The sequence shown here is derived from an EMBL/GenBank/DDBJ whole genome shotgun (WGS) entry which is preliminary data.</text>
</comment>
<accession>A0A229NYT1</accession>
<dbReference type="NCBIfam" id="TIGR02870">
    <property type="entry name" value="spore_II_D"/>
    <property type="match status" value="1"/>
</dbReference>
<dbReference type="InterPro" id="IPR013693">
    <property type="entry name" value="SpoIID/LytB_N"/>
</dbReference>
<protein>
    <submittedName>
        <fullName evidence="2">Stage II sporulation protein D</fullName>
    </submittedName>
</protein>
<dbReference type="InterPro" id="IPR051922">
    <property type="entry name" value="Bact_Sporulation_Assoc"/>
</dbReference>
<dbReference type="InterPro" id="IPR013486">
    <property type="entry name" value="SpoIID/LytB"/>
</dbReference>
<dbReference type="GO" id="GO:0030288">
    <property type="term" value="C:outer membrane-bounded periplasmic space"/>
    <property type="evidence" value="ECO:0007669"/>
    <property type="project" value="TreeGrafter"/>
</dbReference>
<dbReference type="PANTHER" id="PTHR30032">
    <property type="entry name" value="N-ACETYLMURAMOYL-L-ALANINE AMIDASE-RELATED"/>
    <property type="match status" value="1"/>
</dbReference>
<dbReference type="EMBL" id="NMUQ01000002">
    <property type="protein sequence ID" value="OXM15083.1"/>
    <property type="molecule type" value="Genomic_DNA"/>
</dbReference>
<dbReference type="Proteomes" id="UP000215145">
    <property type="component" value="Unassembled WGS sequence"/>
</dbReference>
<dbReference type="AlphaFoldDB" id="A0A229NYT1"/>
<reference evidence="2 3" key="1">
    <citation type="submission" date="2017-07" db="EMBL/GenBank/DDBJ databases">
        <title>Paenibacillus herberti R33 genome sequencing and assembly.</title>
        <authorList>
            <person name="Su W."/>
        </authorList>
    </citation>
    <scope>NUCLEOTIDE SEQUENCE [LARGE SCALE GENOMIC DNA]</scope>
    <source>
        <strain evidence="2 3">R33</strain>
    </source>
</reference>
<name>A0A229NYT1_9BACL</name>